<gene>
    <name evidence="7" type="ORF">CVLEPA_LOCUS20138</name>
</gene>
<dbReference type="Gene3D" id="1.20.1280.50">
    <property type="match status" value="1"/>
</dbReference>
<accession>A0ABP0G8F9</accession>
<evidence type="ECO:0000256" key="1">
    <source>
        <dbReference type="ARBA" id="ARBA00022741"/>
    </source>
</evidence>
<sequence length="800" mass="90844">MILEMEKFLFSPSQKRRREEGHSQSTPIKAEKNSASPPFKRCLLFGRADSSNMELKNADMESTNHTGKSKLSTDILNESGDLFPDDDFDNILSSLPDEVMSGSQPLPGETASSQSASSDKIIEADQLPDHVLESIFSCLPAVDFCQSCSVCKRWNSIISHDQFMPWKKSYNLIRIKQDDDELCNKLSMLQSADGPDEVTMPVVTLVRTMSRWRPITLREDERVQLAGLLIKHRLHDLAHEMTEKRISGNSSTMNDDYLWMVASSIVLLSPDVSSIVVLQKLLLKVFQLPLVLDFFYSLATYAWVLYKEDYLSQTHHYRIFCSISNVENSSKPLPLERTEEKSLCTSKKSLTHEQRRVINHKFEKGQKVRVMAYAGTGKTTTLAECVRTHPDLHFLYTSFNKAVVDQGRNVFRAANNVKCYTMHSMAYRAMRMQEHRHKLGRGSLRARHIREKLGLESDTRTANLVKRTFLKFVASSASGIKLQHVPAFERVHDDALGMKSEPVEEDRRRWVLDLTKLFWRKTSDLSNKEWTMIDDCYLKQWQLSEPEILGYDVILLDEAQDCTECMRDLLIRQLPHAALVFVGDTHQQIYGFRRAYDALLAIPPTHSYYLTQSFRFGQEIAQVADCILRELKFNNQAGNTAGVSEKTLLGVGNPGSVHGVEVGSQKAILCRKNVGVIQTLWKLLSENEDGKKIALVGGSEKLGLGLVMDLYALSLPQKERREQGLTIRSRFVRQFPSLKALAKDADECDDTEMLTKLEIVRVLGDQLPQVVAALKFTGLLQTWLIKASIGGLQRERNHNH</sequence>
<keyword evidence="1" id="KW-0547">Nucleotide-binding</keyword>
<feature type="domain" description="F-box" evidence="6">
    <location>
        <begin position="121"/>
        <end position="169"/>
    </location>
</feature>
<dbReference type="InterPro" id="IPR001810">
    <property type="entry name" value="F-box_dom"/>
</dbReference>
<evidence type="ECO:0000313" key="7">
    <source>
        <dbReference type="EMBL" id="CAK8688104.1"/>
    </source>
</evidence>
<feature type="region of interest" description="Disordered" evidence="5">
    <location>
        <begin position="96"/>
        <end position="119"/>
    </location>
</feature>
<dbReference type="InterPro" id="IPR027417">
    <property type="entry name" value="P-loop_NTPase"/>
</dbReference>
<evidence type="ECO:0000259" key="6">
    <source>
        <dbReference type="PROSITE" id="PS50181"/>
    </source>
</evidence>
<dbReference type="SMART" id="SM00256">
    <property type="entry name" value="FBOX"/>
    <property type="match status" value="1"/>
</dbReference>
<dbReference type="PANTHER" id="PTHR11070:SF30">
    <property type="entry name" value="F-BOX DNA HELICASE 1"/>
    <property type="match status" value="1"/>
</dbReference>
<protein>
    <recommendedName>
        <fullName evidence="6">F-box domain-containing protein</fullName>
    </recommendedName>
</protein>
<keyword evidence="2" id="KW-0378">Hydrolase</keyword>
<organism evidence="7 8">
    <name type="scientific">Clavelina lepadiformis</name>
    <name type="common">Light-bulb sea squirt</name>
    <name type="synonym">Ascidia lepadiformis</name>
    <dbReference type="NCBI Taxonomy" id="159417"/>
    <lineage>
        <taxon>Eukaryota</taxon>
        <taxon>Metazoa</taxon>
        <taxon>Chordata</taxon>
        <taxon>Tunicata</taxon>
        <taxon>Ascidiacea</taxon>
        <taxon>Aplousobranchia</taxon>
        <taxon>Clavelinidae</taxon>
        <taxon>Clavelina</taxon>
    </lineage>
</organism>
<dbReference type="InterPro" id="IPR014016">
    <property type="entry name" value="UvrD-like_ATP-bd"/>
</dbReference>
<evidence type="ECO:0000256" key="2">
    <source>
        <dbReference type="ARBA" id="ARBA00022801"/>
    </source>
</evidence>
<dbReference type="Pfam" id="PF00580">
    <property type="entry name" value="UvrD-helicase"/>
    <property type="match status" value="1"/>
</dbReference>
<dbReference type="SUPFAM" id="SSF81383">
    <property type="entry name" value="F-box domain"/>
    <property type="match status" value="1"/>
</dbReference>
<keyword evidence="8" id="KW-1185">Reference proteome</keyword>
<name>A0ABP0G8F9_CLALP</name>
<feature type="region of interest" description="Disordered" evidence="5">
    <location>
        <begin position="1"/>
        <end position="37"/>
    </location>
</feature>
<dbReference type="Gene3D" id="3.40.50.300">
    <property type="entry name" value="P-loop containing nucleotide triphosphate hydrolases"/>
    <property type="match status" value="1"/>
</dbReference>
<dbReference type="PROSITE" id="PS50181">
    <property type="entry name" value="FBOX"/>
    <property type="match status" value="1"/>
</dbReference>
<dbReference type="Pfam" id="PF12937">
    <property type="entry name" value="F-box-like"/>
    <property type="match status" value="1"/>
</dbReference>
<dbReference type="PANTHER" id="PTHR11070">
    <property type="entry name" value="UVRD / RECB / PCRA DNA HELICASE FAMILY MEMBER"/>
    <property type="match status" value="1"/>
</dbReference>
<comment type="caution">
    <text evidence="7">The sequence shown here is derived from an EMBL/GenBank/DDBJ whole genome shotgun (WGS) entry which is preliminary data.</text>
</comment>
<keyword evidence="3" id="KW-0347">Helicase</keyword>
<keyword evidence="4" id="KW-0067">ATP-binding</keyword>
<dbReference type="SUPFAM" id="SSF52540">
    <property type="entry name" value="P-loop containing nucleoside triphosphate hydrolases"/>
    <property type="match status" value="1"/>
</dbReference>
<evidence type="ECO:0000313" key="8">
    <source>
        <dbReference type="Proteomes" id="UP001642483"/>
    </source>
</evidence>
<dbReference type="InterPro" id="IPR036047">
    <property type="entry name" value="F-box-like_dom_sf"/>
</dbReference>
<dbReference type="InterPro" id="IPR000212">
    <property type="entry name" value="DNA_helicase_UvrD/REP"/>
</dbReference>
<dbReference type="Proteomes" id="UP001642483">
    <property type="component" value="Unassembled WGS sequence"/>
</dbReference>
<dbReference type="EMBL" id="CAWYQH010000108">
    <property type="protein sequence ID" value="CAK8688104.1"/>
    <property type="molecule type" value="Genomic_DNA"/>
</dbReference>
<evidence type="ECO:0000256" key="3">
    <source>
        <dbReference type="ARBA" id="ARBA00022806"/>
    </source>
</evidence>
<evidence type="ECO:0000256" key="4">
    <source>
        <dbReference type="ARBA" id="ARBA00022840"/>
    </source>
</evidence>
<evidence type="ECO:0000256" key="5">
    <source>
        <dbReference type="SAM" id="MobiDB-lite"/>
    </source>
</evidence>
<reference evidence="7 8" key="1">
    <citation type="submission" date="2024-02" db="EMBL/GenBank/DDBJ databases">
        <authorList>
            <person name="Daric V."/>
            <person name="Darras S."/>
        </authorList>
    </citation>
    <scope>NUCLEOTIDE SEQUENCE [LARGE SCALE GENOMIC DNA]</scope>
</reference>
<proteinExistence type="predicted"/>